<dbReference type="InterPro" id="IPR008936">
    <property type="entry name" value="Rho_GTPase_activation_prot"/>
</dbReference>
<dbReference type="Gene3D" id="1.10.506.10">
    <property type="entry name" value="GTPase Activation - p120gap, domain 1"/>
    <property type="match status" value="1"/>
</dbReference>
<proteinExistence type="evidence at transcript level"/>
<dbReference type="EMBL" id="JR046883">
    <property type="protein sequence ID" value="AEY60273.1"/>
    <property type="molecule type" value="mRNA"/>
</dbReference>
<gene>
    <name evidence="1" type="ORF">ACCB08104</name>
</gene>
<reference evidence="1" key="1">
    <citation type="submission" date="2011-11" db="EMBL/GenBank/DDBJ databases">
        <title>Decoding the brain transcriptome of the Eastern honeybee (Apis cerana) based on pyrosequencing.</title>
        <authorList>
            <person name="Sun L."/>
            <person name="Zheng H."/>
            <person name="Wang Y."/>
            <person name="Xie X."/>
            <person name="Zhu Y."/>
            <person name="Gu W."/>
            <person name="Wang S."/>
        </authorList>
    </citation>
    <scope>NUCLEOTIDE SEQUENCE</scope>
    <source>
        <tissue evidence="1">Brain</tissue>
    </source>
</reference>
<name>V9IGP6_APICE</name>
<dbReference type="AlphaFoldDB" id="V9IGP6"/>
<evidence type="ECO:0000313" key="1">
    <source>
        <dbReference type="EMBL" id="AEY60273.1"/>
    </source>
</evidence>
<organism evidence="1">
    <name type="scientific">Apis cerana</name>
    <name type="common">Indian honeybee</name>
    <dbReference type="NCBI Taxonomy" id="7461"/>
    <lineage>
        <taxon>Eukaryota</taxon>
        <taxon>Metazoa</taxon>
        <taxon>Ecdysozoa</taxon>
        <taxon>Arthropoda</taxon>
        <taxon>Hexapoda</taxon>
        <taxon>Insecta</taxon>
        <taxon>Pterygota</taxon>
        <taxon>Neoptera</taxon>
        <taxon>Endopterygota</taxon>
        <taxon>Hymenoptera</taxon>
        <taxon>Apocrita</taxon>
        <taxon>Aculeata</taxon>
        <taxon>Apoidea</taxon>
        <taxon>Anthophila</taxon>
        <taxon>Apidae</taxon>
        <taxon>Apis</taxon>
    </lineage>
</organism>
<dbReference type="SUPFAM" id="SSF48350">
    <property type="entry name" value="GTPase activation domain, GAP"/>
    <property type="match status" value="1"/>
</dbReference>
<sequence>MSSENSVESLGTLQWDIMELANHLRQERLFVTSEQQNLQILNEKVLYASSNLAQQAWITAQQRVNLNQLIMSKPYCTPASCCQKANILENSNFVDVYKYLRYQTCLLYGEFLGALRKSPKLLAMCLVEGDKLLPDSVQTVVQSLAAGLYGSCLLPEDKILVLKLLKHLMLLQIVPSDNPRRLLRYGTCAFSRFYSVFHESLFSAKFFLTAALHNPIIQLLMEDEMFLDIDPDKAPIRFPPSERLKKFGKEGTAEYEAKLQRYRLWTINSLFHITQKL</sequence>
<accession>V9IGP6</accession>
<protein>
    <submittedName>
        <fullName evidence="1">GTPase-activating protein and VPS9 domain-containing protein 1</fullName>
    </submittedName>
</protein>